<accession>A0A9N9S708</accession>
<dbReference type="EMBL" id="OU895880">
    <property type="protein sequence ID" value="CAG9812110.1"/>
    <property type="molecule type" value="Genomic_DNA"/>
</dbReference>
<evidence type="ECO:0000313" key="2">
    <source>
        <dbReference type="EMBL" id="CAG9812110.1"/>
    </source>
</evidence>
<feature type="transmembrane region" description="Helical" evidence="1">
    <location>
        <begin position="51"/>
        <end position="72"/>
    </location>
</feature>
<keyword evidence="1" id="KW-0812">Transmembrane</keyword>
<keyword evidence="3" id="KW-1185">Reference proteome</keyword>
<evidence type="ECO:0000313" key="3">
    <source>
        <dbReference type="Proteomes" id="UP001153620"/>
    </source>
</evidence>
<reference evidence="2" key="1">
    <citation type="submission" date="2022-01" db="EMBL/GenBank/DDBJ databases">
        <authorList>
            <person name="King R."/>
        </authorList>
    </citation>
    <scope>NUCLEOTIDE SEQUENCE</scope>
</reference>
<dbReference type="Proteomes" id="UP001153620">
    <property type="component" value="Chromosome 4"/>
</dbReference>
<reference evidence="2" key="2">
    <citation type="submission" date="2022-10" db="EMBL/GenBank/DDBJ databases">
        <authorList>
            <consortium name="ENA_rothamsted_submissions"/>
            <consortium name="culmorum"/>
            <person name="King R."/>
        </authorList>
    </citation>
    <scope>NUCLEOTIDE SEQUENCE</scope>
</reference>
<proteinExistence type="predicted"/>
<feature type="transmembrane region" description="Helical" evidence="1">
    <location>
        <begin position="120"/>
        <end position="139"/>
    </location>
</feature>
<keyword evidence="1" id="KW-0472">Membrane</keyword>
<evidence type="ECO:0000256" key="1">
    <source>
        <dbReference type="SAM" id="Phobius"/>
    </source>
</evidence>
<keyword evidence="1" id="KW-1133">Transmembrane helix</keyword>
<sequence length="205" mass="22964">MGRYEKYFCLSIQSTLICMGVIMSIASMFANLLNLRIFISMMDTDHLKGNLLAPVIAVLTIVFLFIYTVHAVLQCSLCCRACYKNPVVYFKLYIICLSIVALCALTDAVLKFMLIPTLSIFYFIFFIALVFCIIVALMARQELMEVQIKELIKFNSGQGGSIIATKDSVFPKYAMPLQVEKLENGSSSRAAYGNLPEAQPLNKAY</sequence>
<organism evidence="2 3">
    <name type="scientific">Chironomus riparius</name>
    <dbReference type="NCBI Taxonomy" id="315576"/>
    <lineage>
        <taxon>Eukaryota</taxon>
        <taxon>Metazoa</taxon>
        <taxon>Ecdysozoa</taxon>
        <taxon>Arthropoda</taxon>
        <taxon>Hexapoda</taxon>
        <taxon>Insecta</taxon>
        <taxon>Pterygota</taxon>
        <taxon>Neoptera</taxon>
        <taxon>Endopterygota</taxon>
        <taxon>Diptera</taxon>
        <taxon>Nematocera</taxon>
        <taxon>Chironomoidea</taxon>
        <taxon>Chironomidae</taxon>
        <taxon>Chironominae</taxon>
        <taxon>Chironomus</taxon>
    </lineage>
</organism>
<feature type="transmembrane region" description="Helical" evidence="1">
    <location>
        <begin position="7"/>
        <end position="31"/>
    </location>
</feature>
<protein>
    <submittedName>
        <fullName evidence="2">Uncharacterized protein</fullName>
    </submittedName>
</protein>
<name>A0A9N9S708_9DIPT</name>
<dbReference type="AlphaFoldDB" id="A0A9N9S708"/>
<feature type="transmembrane region" description="Helical" evidence="1">
    <location>
        <begin position="92"/>
        <end position="114"/>
    </location>
</feature>
<gene>
    <name evidence="2" type="ORF">CHIRRI_LOCUS14915</name>
</gene>